<dbReference type="PANTHER" id="PTHR48048:SF88">
    <property type="entry name" value="GLYCOSYLTRANSFERASE"/>
    <property type="match status" value="1"/>
</dbReference>
<dbReference type="InterPro" id="IPR050481">
    <property type="entry name" value="UDP-glycosyltransf_plant"/>
</dbReference>
<dbReference type="AlphaFoldDB" id="A0AA39E3L8"/>
<evidence type="ECO:0000313" key="6">
    <source>
        <dbReference type="EMBL" id="KAJ9705924.1"/>
    </source>
</evidence>
<keyword evidence="3 4" id="KW-0808">Transferase</keyword>
<evidence type="ECO:0000313" key="7">
    <source>
        <dbReference type="Proteomes" id="UP001168098"/>
    </source>
</evidence>
<dbReference type="InterPro" id="IPR035595">
    <property type="entry name" value="UDP_glycos_trans_CS"/>
</dbReference>
<dbReference type="PANTHER" id="PTHR48048">
    <property type="entry name" value="GLYCOSYLTRANSFERASE"/>
    <property type="match status" value="1"/>
</dbReference>
<evidence type="ECO:0000256" key="3">
    <source>
        <dbReference type="ARBA" id="ARBA00022679"/>
    </source>
</evidence>
<organism evidence="6 7">
    <name type="scientific">Vitis rotundifolia</name>
    <name type="common">Muscadine grape</name>
    <dbReference type="NCBI Taxonomy" id="103349"/>
    <lineage>
        <taxon>Eukaryota</taxon>
        <taxon>Viridiplantae</taxon>
        <taxon>Streptophyta</taxon>
        <taxon>Embryophyta</taxon>
        <taxon>Tracheophyta</taxon>
        <taxon>Spermatophyta</taxon>
        <taxon>Magnoliopsida</taxon>
        <taxon>eudicotyledons</taxon>
        <taxon>Gunneridae</taxon>
        <taxon>Pentapetalae</taxon>
        <taxon>rosids</taxon>
        <taxon>Vitales</taxon>
        <taxon>Vitaceae</taxon>
        <taxon>Viteae</taxon>
        <taxon>Vitis</taxon>
    </lineage>
</organism>
<accession>A0AA39E3L8</accession>
<dbReference type="FunFam" id="3.40.50.2000:FF:000080">
    <property type="entry name" value="Glycosyltransferase"/>
    <property type="match status" value="1"/>
</dbReference>
<proteinExistence type="inferred from homology"/>
<name>A0AA39E3L8_VITRO</name>
<dbReference type="EC" id="2.4.1.-" evidence="5"/>
<keyword evidence="7" id="KW-1185">Reference proteome</keyword>
<sequence>MMKKLELVFVPLPAIGHIVSTVEFAKLLVGRDGRFSITLLIMKGPIMHTAVTNYIHSVSASLSGSIRFVHLPHLDSDSSNSNPSSPSPSSFFHDVMERQKSLVRDAVHQLILSEPGRLAGIVVDMLCASMMDVAVELGVPSYVFSTSSAACLALMLHLQTLQDHQGVDITEFADSDAELVVPGFVNSVPARVLPALWVDKEREGSTAFLREARRVREAKGILVNTFMELESHVINSFANGTIPPVYTVGPLLKLNHGDHQKQDSDSDVIRWLDDQPQSSVVFLCFGSVGAFDGDQVKNIASGLENSGYRFLWSLRRPPPKGMIADSSDYTNFEEVLPKGFLNRTSEIGKIIGWAPQTDVLAHSAIGGFISHCGWNSTLESIWHGVPIATWPIYAEQQLNAFQIIRELEMGVEIKIDYNKHRNNDLINSQEIESRIRSLMDDSKDFRKKLAYMKEKGTKALMEGGSSNSSIQRLIGDMITNFSGSKC</sequence>
<evidence type="ECO:0000256" key="5">
    <source>
        <dbReference type="RuleBase" id="RU362057"/>
    </source>
</evidence>
<dbReference type="GO" id="GO:0035251">
    <property type="term" value="F:UDP-glucosyltransferase activity"/>
    <property type="evidence" value="ECO:0007669"/>
    <property type="project" value="InterPro"/>
</dbReference>
<dbReference type="InterPro" id="IPR002213">
    <property type="entry name" value="UDP_glucos_trans"/>
</dbReference>
<comment type="caution">
    <text evidence="6">The sequence shown here is derived from an EMBL/GenBank/DDBJ whole genome shotgun (WGS) entry which is preliminary data.</text>
</comment>
<protein>
    <recommendedName>
        <fullName evidence="5">Glycosyltransferase</fullName>
        <ecNumber evidence="5">2.4.1.-</ecNumber>
    </recommendedName>
</protein>
<evidence type="ECO:0000256" key="4">
    <source>
        <dbReference type="RuleBase" id="RU003718"/>
    </source>
</evidence>
<evidence type="ECO:0000256" key="1">
    <source>
        <dbReference type="ARBA" id="ARBA00009995"/>
    </source>
</evidence>
<gene>
    <name evidence="6" type="ORF">PVL29_003845</name>
</gene>
<dbReference type="Gene3D" id="3.40.50.2000">
    <property type="entry name" value="Glycogen Phosphorylase B"/>
    <property type="match status" value="2"/>
</dbReference>
<keyword evidence="2 4" id="KW-0328">Glycosyltransferase</keyword>
<dbReference type="SUPFAM" id="SSF53756">
    <property type="entry name" value="UDP-Glycosyltransferase/glycogen phosphorylase"/>
    <property type="match status" value="1"/>
</dbReference>
<dbReference type="Proteomes" id="UP001168098">
    <property type="component" value="Unassembled WGS sequence"/>
</dbReference>
<comment type="similarity">
    <text evidence="1 4">Belongs to the UDP-glycosyltransferase family.</text>
</comment>
<dbReference type="CDD" id="cd03784">
    <property type="entry name" value="GT1_Gtf-like"/>
    <property type="match status" value="1"/>
</dbReference>
<evidence type="ECO:0000256" key="2">
    <source>
        <dbReference type="ARBA" id="ARBA00022676"/>
    </source>
</evidence>
<reference evidence="6 7" key="1">
    <citation type="journal article" date="2023" name="BMC Biotechnol.">
        <title>Vitis rotundifolia cv Carlos genome sequencing.</title>
        <authorList>
            <person name="Huff M."/>
            <person name="Hulse-Kemp A."/>
            <person name="Scheffler B."/>
            <person name="Youngblood R."/>
            <person name="Simpson S."/>
            <person name="Babiker E."/>
            <person name="Staton M."/>
        </authorList>
    </citation>
    <scope>NUCLEOTIDE SEQUENCE [LARGE SCALE GENOMIC DNA]</scope>
    <source>
        <tissue evidence="6">Leaf</tissue>
    </source>
</reference>
<dbReference type="PROSITE" id="PS00375">
    <property type="entry name" value="UDPGT"/>
    <property type="match status" value="1"/>
</dbReference>
<dbReference type="Pfam" id="PF00201">
    <property type="entry name" value="UDPGT"/>
    <property type="match status" value="1"/>
</dbReference>
<dbReference type="EMBL" id="JARBHA010000003">
    <property type="protein sequence ID" value="KAJ9705924.1"/>
    <property type="molecule type" value="Genomic_DNA"/>
</dbReference>
<dbReference type="FunFam" id="3.40.50.2000:FF:000056">
    <property type="entry name" value="Glycosyltransferase"/>
    <property type="match status" value="1"/>
</dbReference>